<dbReference type="InterPro" id="IPR015867">
    <property type="entry name" value="N-reg_PII/ATP_PRibTrfase_C"/>
</dbReference>
<feature type="transmembrane region" description="Helical" evidence="7">
    <location>
        <begin position="135"/>
        <end position="154"/>
    </location>
</feature>
<dbReference type="PANTHER" id="PTHR33545:SF9">
    <property type="entry name" value="UPF0750 MEMBRANE PROTEIN YITE"/>
    <property type="match status" value="1"/>
</dbReference>
<sequence length="305" mass="33001">MQPIQEQLSDSEIEEGGKISRRREKPSPARFFITLNVGLFITALGIVAFKSPNHFAMGGTSGMSIILSTLFPTLPVSAFMWVINIILVVLGLIFLDRKTIGWTVYSSLALSAFTSLLEIAIHLSGPMTDDTLLELIFAVLLPAVGSGIIFNIGASTGGTDILAMILKKYSSLEIGKALMVVDAAIVAGAATLYGPRTGLYCVLGLFGKAFVVDTVIESVNQRKVCTVISRDPDTVLTYLVRNLHRTATIREERGGFTGKRETVLVSVLSRSEAKQLRVFLRDNDPDAFITIVSSSEIIGRGFRGV</sequence>
<keyword evidence="2" id="KW-1003">Cell membrane</keyword>
<evidence type="ECO:0000256" key="7">
    <source>
        <dbReference type="SAM" id="Phobius"/>
    </source>
</evidence>
<dbReference type="Pfam" id="PF02588">
    <property type="entry name" value="YitT_membrane"/>
    <property type="match status" value="1"/>
</dbReference>
<evidence type="ECO:0000259" key="8">
    <source>
        <dbReference type="Pfam" id="PF10035"/>
    </source>
</evidence>
<dbReference type="CDD" id="cd16380">
    <property type="entry name" value="YitT_C"/>
    <property type="match status" value="1"/>
</dbReference>
<evidence type="ECO:0000256" key="5">
    <source>
        <dbReference type="ARBA" id="ARBA00023136"/>
    </source>
</evidence>
<keyword evidence="5 7" id="KW-0472">Membrane</keyword>
<dbReference type="PIRSF" id="PIRSF006483">
    <property type="entry name" value="Membrane_protein_YitT"/>
    <property type="match status" value="1"/>
</dbReference>
<dbReference type="RefSeq" id="WP_078687223.1">
    <property type="nucleotide sequence ID" value="NZ_FNWT01000010.1"/>
</dbReference>
<keyword evidence="3 7" id="KW-0812">Transmembrane</keyword>
<feature type="transmembrane region" description="Helical" evidence="7">
    <location>
        <begin position="31"/>
        <end position="49"/>
    </location>
</feature>
<dbReference type="GO" id="GO:0005886">
    <property type="term" value="C:plasma membrane"/>
    <property type="evidence" value="ECO:0007669"/>
    <property type="project" value="UniProtKB-SubCell"/>
</dbReference>
<evidence type="ECO:0000313" key="10">
    <source>
        <dbReference type="EMBL" id="SER55926.1"/>
    </source>
</evidence>
<dbReference type="AlphaFoldDB" id="A0A1H9Q5T2"/>
<feature type="domain" description="DUF2179" evidence="8">
    <location>
        <begin position="245"/>
        <end position="299"/>
    </location>
</feature>
<accession>A0A1H9Q5T2</accession>
<proteinExistence type="predicted"/>
<dbReference type="Pfam" id="PF10035">
    <property type="entry name" value="DUF2179"/>
    <property type="match status" value="1"/>
</dbReference>
<feature type="transmembrane region" description="Helical" evidence="7">
    <location>
        <begin position="69"/>
        <end position="95"/>
    </location>
</feature>
<dbReference type="EMBL" id="FNWT01000010">
    <property type="protein sequence ID" value="SEH65068.1"/>
    <property type="molecule type" value="Genomic_DNA"/>
</dbReference>
<evidence type="ECO:0000313" key="11">
    <source>
        <dbReference type="Proteomes" id="UP000199128"/>
    </source>
</evidence>
<feature type="region of interest" description="Disordered" evidence="6">
    <location>
        <begin position="1"/>
        <end position="22"/>
    </location>
</feature>
<evidence type="ECO:0000313" key="9">
    <source>
        <dbReference type="EMBL" id="SEH65068.1"/>
    </source>
</evidence>
<feature type="transmembrane region" description="Helical" evidence="7">
    <location>
        <begin position="102"/>
        <end position="123"/>
    </location>
</feature>
<evidence type="ECO:0000256" key="2">
    <source>
        <dbReference type="ARBA" id="ARBA00022475"/>
    </source>
</evidence>
<dbReference type="Gene3D" id="3.30.70.120">
    <property type="match status" value="1"/>
</dbReference>
<dbReference type="InterPro" id="IPR051461">
    <property type="entry name" value="UPF0750_membrane"/>
</dbReference>
<reference evidence="10" key="1">
    <citation type="submission" date="2016-10" db="EMBL/GenBank/DDBJ databases">
        <authorList>
            <person name="de Groot N.N."/>
        </authorList>
    </citation>
    <scope>NUCLEOTIDE SEQUENCE [LARGE SCALE GENOMIC DNA]</scope>
    <source>
        <strain evidence="10">KHGC19</strain>
    </source>
</reference>
<name>A0A1H9Q5T2_9ACTN</name>
<protein>
    <submittedName>
        <fullName evidence="10">Uncharacterized membrane-anchored protein YitT, contains DUF161 and DUF2179 domains</fullName>
    </submittedName>
</protein>
<dbReference type="InterPro" id="IPR003740">
    <property type="entry name" value="YitT"/>
</dbReference>
<dbReference type="Proteomes" id="UP000199135">
    <property type="component" value="Unassembled WGS sequence"/>
</dbReference>
<dbReference type="InterPro" id="IPR019264">
    <property type="entry name" value="DUF2179"/>
</dbReference>
<dbReference type="EMBL" id="FOGP01000004">
    <property type="protein sequence ID" value="SER55926.1"/>
    <property type="molecule type" value="Genomic_DNA"/>
</dbReference>
<keyword evidence="12" id="KW-1185">Reference proteome</keyword>
<evidence type="ECO:0000256" key="6">
    <source>
        <dbReference type="SAM" id="MobiDB-lite"/>
    </source>
</evidence>
<organism evidence="10 11">
    <name type="scientific">Parafannyhessea umbonata</name>
    <dbReference type="NCBI Taxonomy" id="604330"/>
    <lineage>
        <taxon>Bacteria</taxon>
        <taxon>Bacillati</taxon>
        <taxon>Actinomycetota</taxon>
        <taxon>Coriobacteriia</taxon>
        <taxon>Coriobacteriales</taxon>
        <taxon>Atopobiaceae</taxon>
        <taxon>Parafannyhessea</taxon>
    </lineage>
</organism>
<evidence type="ECO:0000313" key="12">
    <source>
        <dbReference type="Proteomes" id="UP000199135"/>
    </source>
</evidence>
<gene>
    <name evidence="10" type="ORF">SAMN05216446_1329</name>
    <name evidence="9" type="ORF">SAMN05216447_11011</name>
</gene>
<comment type="subcellular location">
    <subcellularLocation>
        <location evidence="1">Cell membrane</location>
        <topology evidence="1">Multi-pass membrane protein</topology>
    </subcellularLocation>
</comment>
<keyword evidence="4 7" id="KW-1133">Transmembrane helix</keyword>
<dbReference type="Proteomes" id="UP000199128">
    <property type="component" value="Unassembled WGS sequence"/>
</dbReference>
<dbReference type="PANTHER" id="PTHR33545">
    <property type="entry name" value="UPF0750 MEMBRANE PROTEIN YITT-RELATED"/>
    <property type="match status" value="1"/>
</dbReference>
<evidence type="ECO:0000256" key="4">
    <source>
        <dbReference type="ARBA" id="ARBA00022989"/>
    </source>
</evidence>
<reference evidence="11 12" key="2">
    <citation type="submission" date="2016-10" db="EMBL/GenBank/DDBJ databases">
        <authorList>
            <person name="Varghese N."/>
            <person name="Submissions S."/>
        </authorList>
    </citation>
    <scope>NUCLEOTIDE SEQUENCE [LARGE SCALE GENOMIC DNA]</scope>
    <source>
        <strain evidence="11">KHGC19</strain>
        <strain evidence="9 12">WCP15</strain>
    </source>
</reference>
<evidence type="ECO:0000256" key="3">
    <source>
        <dbReference type="ARBA" id="ARBA00022692"/>
    </source>
</evidence>
<evidence type="ECO:0000256" key="1">
    <source>
        <dbReference type="ARBA" id="ARBA00004651"/>
    </source>
</evidence>